<evidence type="ECO:0000313" key="3">
    <source>
        <dbReference type="EMBL" id="PIT86721.1"/>
    </source>
</evidence>
<feature type="domain" description="CxxC-x17-CxxC" evidence="2">
    <location>
        <begin position="90"/>
        <end position="124"/>
    </location>
</feature>
<name>A0A2M6W1S2_9BACT</name>
<proteinExistence type="predicted"/>
<feature type="region of interest" description="Disordered" evidence="1">
    <location>
        <begin position="165"/>
        <end position="223"/>
    </location>
</feature>
<sequence>MKNFKRGGQSGGYRSDRGSGKRDFGGGGFDRGGNRQMYDAVCGKCGNDCQIPFRPTGNKPVFCSNCFERPSSAGSGKFGGGGFRGDRGDKQMHPAVCTTCGDRCEVPFRPTGDKPIYCSNCFGKSDTGARGKGGDQFKEQFNTLNYKLDKILSILSPGASAKTIREKKKSVSSADKKELAVEKKAPAKKLSSSADKKPAAKKKAKLAVKKVAKKPSSSAGKKK</sequence>
<dbReference type="Pfam" id="PF23477">
    <property type="entry name" value="zf_Tbcl_2"/>
    <property type="match status" value="2"/>
</dbReference>
<dbReference type="InterPro" id="IPR026363">
    <property type="entry name" value="CxxC-x17-CxxC_dom"/>
</dbReference>
<evidence type="ECO:0000313" key="4">
    <source>
        <dbReference type="Proteomes" id="UP000229362"/>
    </source>
</evidence>
<dbReference type="AlphaFoldDB" id="A0A2M6W1S2"/>
<organism evidence="3 4">
    <name type="scientific">Candidatus Magasanikbacteria bacterium CG10_big_fil_rev_8_21_14_0_10_43_6</name>
    <dbReference type="NCBI Taxonomy" id="1974650"/>
    <lineage>
        <taxon>Bacteria</taxon>
        <taxon>Candidatus Magasanikiibacteriota</taxon>
    </lineage>
</organism>
<dbReference type="NCBIfam" id="TIGR04272">
    <property type="entry name" value="cxxc_cxxc_Mbark"/>
    <property type="match status" value="2"/>
</dbReference>
<evidence type="ECO:0000259" key="2">
    <source>
        <dbReference type="Pfam" id="PF23477"/>
    </source>
</evidence>
<accession>A0A2M6W1S2</accession>
<feature type="compositionally biased region" description="Basic residues" evidence="1">
    <location>
        <begin position="199"/>
        <end position="213"/>
    </location>
</feature>
<dbReference type="EMBL" id="PFBZ01000066">
    <property type="protein sequence ID" value="PIT86721.1"/>
    <property type="molecule type" value="Genomic_DNA"/>
</dbReference>
<protein>
    <recommendedName>
        <fullName evidence="2">CxxC-x17-CxxC domain-containing protein</fullName>
    </recommendedName>
</protein>
<feature type="compositionally biased region" description="Basic and acidic residues" evidence="1">
    <location>
        <begin position="14"/>
        <end position="24"/>
    </location>
</feature>
<gene>
    <name evidence="3" type="ORF">COU33_01590</name>
</gene>
<feature type="region of interest" description="Disordered" evidence="1">
    <location>
        <begin position="1"/>
        <end position="30"/>
    </location>
</feature>
<feature type="compositionally biased region" description="Low complexity" evidence="1">
    <location>
        <begin position="214"/>
        <end position="223"/>
    </location>
</feature>
<evidence type="ECO:0000256" key="1">
    <source>
        <dbReference type="SAM" id="MobiDB-lite"/>
    </source>
</evidence>
<reference evidence="4" key="1">
    <citation type="submission" date="2017-09" db="EMBL/GenBank/DDBJ databases">
        <title>Depth-based differentiation of microbial function through sediment-hosted aquifers and enrichment of novel symbionts in the deep terrestrial subsurface.</title>
        <authorList>
            <person name="Probst A.J."/>
            <person name="Ladd B."/>
            <person name="Jarett J.K."/>
            <person name="Geller-Mcgrath D.E."/>
            <person name="Sieber C.M.K."/>
            <person name="Emerson J.B."/>
            <person name="Anantharaman K."/>
            <person name="Thomas B.C."/>
            <person name="Malmstrom R."/>
            <person name="Stieglmeier M."/>
            <person name="Klingl A."/>
            <person name="Woyke T."/>
            <person name="Ryan C.M."/>
            <person name="Banfield J.F."/>
        </authorList>
    </citation>
    <scope>NUCLEOTIDE SEQUENCE [LARGE SCALE GENOMIC DNA]</scope>
</reference>
<comment type="caution">
    <text evidence="3">The sequence shown here is derived from an EMBL/GenBank/DDBJ whole genome shotgun (WGS) entry which is preliminary data.</text>
</comment>
<feature type="domain" description="CxxC-x17-CxxC" evidence="2">
    <location>
        <begin position="35"/>
        <end position="69"/>
    </location>
</feature>
<feature type="compositionally biased region" description="Basic and acidic residues" evidence="1">
    <location>
        <begin position="174"/>
        <end position="185"/>
    </location>
</feature>
<dbReference type="Proteomes" id="UP000229362">
    <property type="component" value="Unassembled WGS sequence"/>
</dbReference>